<dbReference type="PANTHER" id="PTHR43685">
    <property type="entry name" value="GLYCOSYLTRANSFERASE"/>
    <property type="match status" value="1"/>
</dbReference>
<keyword evidence="1" id="KW-0812">Transmembrane</keyword>
<dbReference type="Proteomes" id="UP001303236">
    <property type="component" value="Chromosome"/>
</dbReference>
<accession>A0ABY9W819</accession>
<dbReference type="EC" id="2.4.-.-" evidence="3"/>
<dbReference type="EMBL" id="CP134500">
    <property type="protein sequence ID" value="WNF29491.1"/>
    <property type="molecule type" value="Genomic_DNA"/>
</dbReference>
<name>A0ABY9W819_9ACTN</name>
<dbReference type="Gene3D" id="3.90.550.10">
    <property type="entry name" value="Spore Coat Polysaccharide Biosynthesis Protein SpsA, Chain A"/>
    <property type="match status" value="1"/>
</dbReference>
<evidence type="ECO:0000259" key="2">
    <source>
        <dbReference type="Pfam" id="PF00535"/>
    </source>
</evidence>
<evidence type="ECO:0000313" key="4">
    <source>
        <dbReference type="Proteomes" id="UP001303236"/>
    </source>
</evidence>
<feature type="transmembrane region" description="Helical" evidence="1">
    <location>
        <begin position="267"/>
        <end position="290"/>
    </location>
</feature>
<dbReference type="GO" id="GO:0016757">
    <property type="term" value="F:glycosyltransferase activity"/>
    <property type="evidence" value="ECO:0007669"/>
    <property type="project" value="UniProtKB-KW"/>
</dbReference>
<keyword evidence="3" id="KW-0328">Glycosyltransferase</keyword>
<reference evidence="3 4" key="1">
    <citation type="submission" date="2023-09" db="EMBL/GenBank/DDBJ databases">
        <title>Genome completion map analysis of the actinomycetes C11-1.</title>
        <authorList>
            <person name="Qin P."/>
            <person name="Guan P."/>
        </authorList>
    </citation>
    <scope>NUCLEOTIDE SEQUENCE [LARGE SCALE GENOMIC DNA]</scope>
    <source>
        <strain evidence="3 4">C11-1</strain>
    </source>
</reference>
<gene>
    <name evidence="3" type="ORF">RI138_23160</name>
</gene>
<sequence length="347" mass="36729">MTRTVSVVIPAYNSSRTLDACLRSVHAQTHPVHEVIVVDDGSTDGTAEIARNHPCVLIGGGGNRGVSAARNAGIAAATGDVLFFLDSDEALTPDSVANALEILRDDPSCGCVHGVIAPEPLFDDGPVEWYKVLHAYWWRARGAGVVETAFFAQAAVPREVFEVLGGFDERLRDSEDLEFSDRLAPHYRIVLTERVMARHDEEHRFGPLLSETYRRALLLVPALLSARRGGRSNLTANSPASVLAAALCLGSVPLPPLALLLSWPAPAVPVLSALPVAGLLAFCLANLGLLRFAARRRGASFVPFFTGVHLANHAALLAGAASGAVRALTAGRTATGGRRSSEQAAAR</sequence>
<evidence type="ECO:0000256" key="1">
    <source>
        <dbReference type="SAM" id="Phobius"/>
    </source>
</evidence>
<feature type="domain" description="Glycosyltransferase 2-like" evidence="2">
    <location>
        <begin position="6"/>
        <end position="112"/>
    </location>
</feature>
<dbReference type="PANTHER" id="PTHR43685:SF2">
    <property type="entry name" value="GLYCOSYLTRANSFERASE 2-LIKE DOMAIN-CONTAINING PROTEIN"/>
    <property type="match status" value="1"/>
</dbReference>
<dbReference type="InterPro" id="IPR050834">
    <property type="entry name" value="Glycosyltransf_2"/>
</dbReference>
<evidence type="ECO:0000313" key="3">
    <source>
        <dbReference type="EMBL" id="WNF29491.1"/>
    </source>
</evidence>
<dbReference type="InterPro" id="IPR029044">
    <property type="entry name" value="Nucleotide-diphossugar_trans"/>
</dbReference>
<organism evidence="3 4">
    <name type="scientific">Streptomyces durocortorensis</name>
    <dbReference type="NCBI Taxonomy" id="2811104"/>
    <lineage>
        <taxon>Bacteria</taxon>
        <taxon>Bacillati</taxon>
        <taxon>Actinomycetota</taxon>
        <taxon>Actinomycetes</taxon>
        <taxon>Kitasatosporales</taxon>
        <taxon>Streptomycetaceae</taxon>
        <taxon>Streptomyces</taxon>
    </lineage>
</organism>
<feature type="transmembrane region" description="Helical" evidence="1">
    <location>
        <begin position="240"/>
        <end position="261"/>
    </location>
</feature>
<dbReference type="Pfam" id="PF00535">
    <property type="entry name" value="Glycos_transf_2"/>
    <property type="match status" value="1"/>
</dbReference>
<keyword evidence="1" id="KW-1133">Transmembrane helix</keyword>
<keyword evidence="4" id="KW-1185">Reference proteome</keyword>
<dbReference type="InterPro" id="IPR001173">
    <property type="entry name" value="Glyco_trans_2-like"/>
</dbReference>
<dbReference type="SUPFAM" id="SSF53448">
    <property type="entry name" value="Nucleotide-diphospho-sugar transferases"/>
    <property type="match status" value="1"/>
</dbReference>
<keyword evidence="3" id="KW-0808">Transferase</keyword>
<protein>
    <submittedName>
        <fullName evidence="3">Glycosyltransferase</fullName>
        <ecNumber evidence="3">2.4.-.-</ecNumber>
    </submittedName>
</protein>
<proteinExistence type="predicted"/>
<keyword evidence="1" id="KW-0472">Membrane</keyword>